<comment type="caution">
    <text evidence="1">The sequence shown here is derived from an EMBL/GenBank/DDBJ whole genome shotgun (WGS) entry which is preliminary data.</text>
</comment>
<sequence length="138" mass="15368">MVKYSNTHKVFAFALSFLILISSLSLSIEKHFCGDTLVDVSIFTEADTCCGGDAKASEVSIVKKSCCKNEVDVIDGLSVITINSFEDLDITQQHILFAFSFSYLSLFEDIPKAIIPHKEYSPPKLIKDIHVLDETFLI</sequence>
<proteinExistence type="predicted"/>
<evidence type="ECO:0000313" key="2">
    <source>
        <dbReference type="Proteomes" id="UP000478208"/>
    </source>
</evidence>
<organism evidence="1 2">
    <name type="scientific">Winogradskyella endarachnes</name>
    <dbReference type="NCBI Taxonomy" id="2681965"/>
    <lineage>
        <taxon>Bacteria</taxon>
        <taxon>Pseudomonadati</taxon>
        <taxon>Bacteroidota</taxon>
        <taxon>Flavobacteriia</taxon>
        <taxon>Flavobacteriales</taxon>
        <taxon>Flavobacteriaceae</taxon>
        <taxon>Winogradskyella</taxon>
    </lineage>
</organism>
<dbReference type="InterPro" id="IPR058512">
    <property type="entry name" value="DUF8199"/>
</dbReference>
<accession>A0A6L6U6V1</accession>
<name>A0A6L6U6V1_9FLAO</name>
<dbReference type="InterPro" id="IPR058060">
    <property type="entry name" value="HYC_CC_PP"/>
</dbReference>
<reference evidence="1 2" key="1">
    <citation type="submission" date="2019-12" db="EMBL/GenBank/DDBJ databases">
        <authorList>
            <person name="Li J."/>
        </authorList>
    </citation>
    <scope>NUCLEOTIDE SEQUENCE [LARGE SCALE GENOMIC DNA]</scope>
    <source>
        <strain evidence="1 2">HL2-2</strain>
    </source>
</reference>
<dbReference type="Pfam" id="PF26622">
    <property type="entry name" value="DUF8199"/>
    <property type="match status" value="1"/>
</dbReference>
<dbReference type="AlphaFoldDB" id="A0A6L6U6V1"/>
<keyword evidence="2" id="KW-1185">Reference proteome</keyword>
<evidence type="ECO:0000313" key="1">
    <source>
        <dbReference type="EMBL" id="MUU77990.1"/>
    </source>
</evidence>
<protein>
    <submittedName>
        <fullName evidence="1">Uncharacterized protein</fullName>
    </submittedName>
</protein>
<gene>
    <name evidence="1" type="ORF">GN138_06000</name>
</gene>
<dbReference type="EMBL" id="WOWS01000002">
    <property type="protein sequence ID" value="MUU77990.1"/>
    <property type="molecule type" value="Genomic_DNA"/>
</dbReference>
<dbReference type="Proteomes" id="UP000478208">
    <property type="component" value="Unassembled WGS sequence"/>
</dbReference>
<dbReference type="NCBIfam" id="NF047658">
    <property type="entry name" value="HYC_CC_PP"/>
    <property type="match status" value="1"/>
</dbReference>
<dbReference type="RefSeq" id="WP_157362889.1">
    <property type="nucleotide sequence ID" value="NZ_WOWS01000002.1"/>
</dbReference>